<dbReference type="GO" id="GO:0005886">
    <property type="term" value="C:plasma membrane"/>
    <property type="evidence" value="ECO:0007669"/>
    <property type="project" value="UniProtKB-SubCell"/>
</dbReference>
<proteinExistence type="predicted"/>
<dbReference type="GO" id="GO:0005114">
    <property type="term" value="F:type II transforming growth factor beta receptor binding"/>
    <property type="evidence" value="ECO:0007669"/>
    <property type="project" value="TreeGrafter"/>
</dbReference>
<dbReference type="AlphaFoldDB" id="A0AA40HZG5"/>
<evidence type="ECO:0000256" key="19">
    <source>
        <dbReference type="SAM" id="MobiDB-lite"/>
    </source>
</evidence>
<dbReference type="GO" id="GO:0005024">
    <property type="term" value="F:transforming growth factor beta receptor activity"/>
    <property type="evidence" value="ECO:0007669"/>
    <property type="project" value="TreeGrafter"/>
</dbReference>
<dbReference type="GO" id="GO:0017015">
    <property type="term" value="P:regulation of transforming growth factor beta receptor signaling pathway"/>
    <property type="evidence" value="ECO:0007669"/>
    <property type="project" value="TreeGrafter"/>
</dbReference>
<evidence type="ECO:0000259" key="21">
    <source>
        <dbReference type="PROSITE" id="PS51034"/>
    </source>
</evidence>
<dbReference type="GO" id="GO:0001837">
    <property type="term" value="P:epithelial to mesenchymal transition"/>
    <property type="evidence" value="ECO:0007669"/>
    <property type="project" value="TreeGrafter"/>
</dbReference>
<dbReference type="InterPro" id="IPR055355">
    <property type="entry name" value="ZP-C"/>
</dbReference>
<dbReference type="InterPro" id="IPR055356">
    <property type="entry name" value="ZP-N"/>
</dbReference>
<dbReference type="PANTHER" id="PTHR14002:SF7">
    <property type="entry name" value="TRANSFORMING GROWTH FACTOR BETA RECEPTOR TYPE 3"/>
    <property type="match status" value="1"/>
</dbReference>
<evidence type="ECO:0000256" key="16">
    <source>
        <dbReference type="ARBA" id="ARBA00074526"/>
    </source>
</evidence>
<dbReference type="InterPro" id="IPR048290">
    <property type="entry name" value="ZP_chr"/>
</dbReference>
<comment type="caution">
    <text evidence="22">The sequence shown here is derived from an EMBL/GenBank/DDBJ whole genome shotgun (WGS) entry which is preliminary data.</text>
</comment>
<evidence type="ECO:0000256" key="3">
    <source>
        <dbReference type="ARBA" id="ARBA00022475"/>
    </source>
</evidence>
<evidence type="ECO:0000256" key="17">
    <source>
        <dbReference type="ARBA" id="ARBA00082717"/>
    </source>
</evidence>
<dbReference type="GO" id="GO:0016477">
    <property type="term" value="P:cell migration"/>
    <property type="evidence" value="ECO:0007669"/>
    <property type="project" value="TreeGrafter"/>
</dbReference>
<feature type="compositionally biased region" description="Low complexity" evidence="19">
    <location>
        <begin position="384"/>
        <end position="399"/>
    </location>
</feature>
<comment type="subunit">
    <text evidence="15">Forms homodimers and homooligomers. Interacts with DYNLT4. Interacts with integrin ITGA5:ITGB1; this interaction promotes the internalization and trafficking of ITGA5:ITGB1 into endocytic vesicles. Interacts with TGFB1, BMP2, BMP5, BMP7 or GDF5 and inhibin A via the ligand binding domains. Interacts with ALK3/BMPR1A; this interaction results in the cell surface retention of BMPR1A. Interacts with ALK6/BMPR1B; this interaction enhances BMPR1B-mediated stimulation of the BMP signaling pathway. Interacts with the scaffolding protein beta-arrestin2/ARRB2; this interaction mediates internalization of TGFBR3 and thus regulates migration, actin cytoskeleton and activation of CDC42.</text>
</comment>
<name>A0AA40HZG5_CNENI</name>
<dbReference type="GO" id="GO:0005539">
    <property type="term" value="F:glycosaminoglycan binding"/>
    <property type="evidence" value="ECO:0007669"/>
    <property type="project" value="TreeGrafter"/>
</dbReference>
<evidence type="ECO:0000256" key="4">
    <source>
        <dbReference type="ARBA" id="ARBA00022525"/>
    </source>
</evidence>
<dbReference type="GO" id="GO:0007179">
    <property type="term" value="P:transforming growth factor beta receptor signaling pathway"/>
    <property type="evidence" value="ECO:0007669"/>
    <property type="project" value="TreeGrafter"/>
</dbReference>
<evidence type="ECO:0000256" key="11">
    <source>
        <dbReference type="ARBA" id="ARBA00023136"/>
    </source>
</evidence>
<evidence type="ECO:0000256" key="1">
    <source>
        <dbReference type="ARBA" id="ARBA00004251"/>
    </source>
</evidence>
<feature type="region of interest" description="Disordered" evidence="19">
    <location>
        <begin position="83"/>
        <end position="113"/>
    </location>
</feature>
<evidence type="ECO:0000256" key="20">
    <source>
        <dbReference type="SAM" id="Phobius"/>
    </source>
</evidence>
<organism evidence="22 23">
    <name type="scientific">Cnephaeus nilssonii</name>
    <name type="common">Northern bat</name>
    <name type="synonym">Eptesicus nilssonii</name>
    <dbReference type="NCBI Taxonomy" id="3371016"/>
    <lineage>
        <taxon>Eukaryota</taxon>
        <taxon>Metazoa</taxon>
        <taxon>Chordata</taxon>
        <taxon>Craniata</taxon>
        <taxon>Vertebrata</taxon>
        <taxon>Euteleostomi</taxon>
        <taxon>Mammalia</taxon>
        <taxon>Eutheria</taxon>
        <taxon>Laurasiatheria</taxon>
        <taxon>Chiroptera</taxon>
        <taxon>Yangochiroptera</taxon>
        <taxon>Vespertilionidae</taxon>
        <taxon>Cnephaeus</taxon>
    </lineage>
</organism>
<evidence type="ECO:0000256" key="7">
    <source>
        <dbReference type="ARBA" id="ARBA00022692"/>
    </source>
</evidence>
<keyword evidence="14" id="KW-0325">Glycoprotein</keyword>
<feature type="domain" description="ZP" evidence="21">
    <location>
        <begin position="8"/>
        <end position="283"/>
    </location>
</feature>
<gene>
    <name evidence="22" type="ORF">QTO34_018358</name>
</gene>
<comment type="subcellular location">
    <subcellularLocation>
        <location evidence="1">Cell membrane</location>
        <topology evidence="1">Single-pass type I membrane protein</topology>
    </subcellularLocation>
    <subcellularLocation>
        <location evidence="2">Secreted</location>
        <location evidence="2">Extracellular space</location>
        <location evidence="2">Extracellular matrix</location>
    </subcellularLocation>
</comment>
<sequence>MDVALSVKCDSEKMTVAVEKDSFQSNSYSGMELTLLDPNCKAKMNGTHFILESPLNGCGTRHRRSAPDGVVYFNSIVIQVPSPGGSSGWPDGFEDLESGDNGPQGDMEEGDTSPFSRPEIVVFNCSLRQVGNPSSFQDPPNRNITFNMELYNTDLFLVPSQGVFSVAENGHIYVEVSVTKADQELGFAIQTCFISPNSNPDRMSDYTIIENICPKDDSVKFYNPKRVHFPIPHAEIDKKRFSFVFKPVFNTSLLFLQCELTLCTKKEKDPQKLPKCVPPDEACTSLDASMIWAMMQNKKTFTKPLAVIHHEVESKGVFWEAQSEAIFHGLDTITVMGIAFAAFVIGALLTGALWYIYSHTGETAGRQQVPTSPPASENSSAAHSIGSTQSTPCSSSSTA</sequence>
<evidence type="ECO:0000256" key="10">
    <source>
        <dbReference type="ARBA" id="ARBA00022989"/>
    </source>
</evidence>
<protein>
    <recommendedName>
        <fullName evidence="16">Transforming growth factor beta receptor type 3</fullName>
    </recommendedName>
    <alternativeName>
        <fullName evidence="18">Betaglycan</fullName>
    </alternativeName>
    <alternativeName>
        <fullName evidence="17">Transforming growth factor beta receptor III</fullName>
    </alternativeName>
</protein>
<evidence type="ECO:0000256" key="5">
    <source>
        <dbReference type="ARBA" id="ARBA00022530"/>
    </source>
</evidence>
<evidence type="ECO:0000256" key="9">
    <source>
        <dbReference type="ARBA" id="ARBA00022974"/>
    </source>
</evidence>
<keyword evidence="4" id="KW-0964">Secreted</keyword>
<dbReference type="GO" id="GO:0050431">
    <property type="term" value="F:transforming growth factor beta binding"/>
    <property type="evidence" value="ECO:0007669"/>
    <property type="project" value="TreeGrafter"/>
</dbReference>
<keyword evidence="9" id="KW-0654">Proteoglycan</keyword>
<dbReference type="SMART" id="SM00241">
    <property type="entry name" value="ZP"/>
    <property type="match status" value="1"/>
</dbReference>
<keyword evidence="23" id="KW-1185">Reference proteome</keyword>
<reference evidence="22" key="1">
    <citation type="submission" date="2023-06" db="EMBL/GenBank/DDBJ databases">
        <title>Reference genome for the Northern bat (Eptesicus nilssonii), a most northern bat species.</title>
        <authorList>
            <person name="Laine V.N."/>
            <person name="Pulliainen A.T."/>
            <person name="Lilley T.M."/>
        </authorList>
    </citation>
    <scope>NUCLEOTIDE SEQUENCE</scope>
    <source>
        <strain evidence="22">BLF_Eptnil</strain>
        <tissue evidence="22">Kidney</tissue>
    </source>
</reference>
<dbReference type="InterPro" id="IPR042235">
    <property type="entry name" value="ZP-C_dom"/>
</dbReference>
<evidence type="ECO:0000313" key="23">
    <source>
        <dbReference type="Proteomes" id="UP001177744"/>
    </source>
</evidence>
<keyword evidence="7 20" id="KW-0812">Transmembrane</keyword>
<keyword evidence="11 20" id="KW-0472">Membrane</keyword>
<keyword evidence="8" id="KW-0732">Signal</keyword>
<dbReference type="PROSITE" id="PS51034">
    <property type="entry name" value="ZP_2"/>
    <property type="match status" value="1"/>
</dbReference>
<evidence type="ECO:0000256" key="18">
    <source>
        <dbReference type="ARBA" id="ARBA00083071"/>
    </source>
</evidence>
<feature type="compositionally biased region" description="Polar residues" evidence="19">
    <location>
        <begin position="365"/>
        <end position="382"/>
    </location>
</feature>
<keyword evidence="13" id="KW-0675">Receptor</keyword>
<accession>A0AA40HZG5</accession>
<evidence type="ECO:0000256" key="12">
    <source>
        <dbReference type="ARBA" id="ARBA00023157"/>
    </source>
</evidence>
<keyword evidence="10 20" id="KW-1133">Transmembrane helix</keyword>
<feature type="transmembrane region" description="Helical" evidence="20">
    <location>
        <begin position="333"/>
        <end position="357"/>
    </location>
</feature>
<dbReference type="PROSITE" id="PS00682">
    <property type="entry name" value="ZP_1"/>
    <property type="match status" value="1"/>
</dbReference>
<dbReference type="Gene3D" id="2.60.40.3210">
    <property type="entry name" value="Zona pellucida, ZP-N domain"/>
    <property type="match status" value="1"/>
</dbReference>
<dbReference type="Pfam" id="PF23344">
    <property type="entry name" value="ZP-N"/>
    <property type="match status" value="1"/>
</dbReference>
<dbReference type="FunFam" id="2.60.40.3210:FF:000008">
    <property type="entry name" value="Transforming growth factor beta receptor 3"/>
    <property type="match status" value="1"/>
</dbReference>
<evidence type="ECO:0000256" key="6">
    <source>
        <dbReference type="ARBA" id="ARBA00022553"/>
    </source>
</evidence>
<evidence type="ECO:0000256" key="14">
    <source>
        <dbReference type="ARBA" id="ARBA00023180"/>
    </source>
</evidence>
<dbReference type="InterPro" id="IPR001507">
    <property type="entry name" value="ZP_dom"/>
</dbReference>
<keyword evidence="3" id="KW-1003">Cell membrane</keyword>
<dbReference type="InterPro" id="IPR017977">
    <property type="entry name" value="ZP_dom_CS"/>
</dbReference>
<keyword evidence="12" id="KW-1015">Disulfide bond</keyword>
<evidence type="ECO:0000256" key="2">
    <source>
        <dbReference type="ARBA" id="ARBA00004498"/>
    </source>
</evidence>
<dbReference type="Pfam" id="PF00100">
    <property type="entry name" value="Zona_pellucida"/>
    <property type="match status" value="1"/>
</dbReference>
<keyword evidence="5" id="KW-0272">Extracellular matrix</keyword>
<keyword evidence="6" id="KW-0597">Phosphoprotein</keyword>
<evidence type="ECO:0000256" key="13">
    <source>
        <dbReference type="ARBA" id="ARBA00023170"/>
    </source>
</evidence>
<feature type="region of interest" description="Disordered" evidence="19">
    <location>
        <begin position="365"/>
        <end position="399"/>
    </location>
</feature>
<dbReference type="Proteomes" id="UP001177744">
    <property type="component" value="Unassembled WGS sequence"/>
</dbReference>
<dbReference type="FunFam" id="2.60.40.4100:FF:000003">
    <property type="entry name" value="Transforming growth factor beta receptor type 3"/>
    <property type="match status" value="1"/>
</dbReference>
<evidence type="ECO:0000313" key="22">
    <source>
        <dbReference type="EMBL" id="KAK1339801.1"/>
    </source>
</evidence>
<dbReference type="PRINTS" id="PR00023">
    <property type="entry name" value="ZPELLUCIDA"/>
</dbReference>
<evidence type="ECO:0000256" key="15">
    <source>
        <dbReference type="ARBA" id="ARBA00063108"/>
    </source>
</evidence>
<evidence type="ECO:0000256" key="8">
    <source>
        <dbReference type="ARBA" id="ARBA00022729"/>
    </source>
</evidence>
<dbReference type="Gene3D" id="2.60.40.4100">
    <property type="entry name" value="Zona pellucida, ZP-C domain"/>
    <property type="match status" value="1"/>
</dbReference>
<dbReference type="EMBL" id="JAULJE010000008">
    <property type="protein sequence ID" value="KAK1339801.1"/>
    <property type="molecule type" value="Genomic_DNA"/>
</dbReference>
<dbReference type="PANTHER" id="PTHR14002">
    <property type="entry name" value="ENDOGLIN/TGF-BETA RECEPTOR TYPE III"/>
    <property type="match status" value="1"/>
</dbReference>